<dbReference type="EMBL" id="CP002961">
    <property type="protein sequence ID" value="AFK03807.1"/>
    <property type="molecule type" value="Genomic_DNA"/>
</dbReference>
<dbReference type="Pfam" id="PF01244">
    <property type="entry name" value="Peptidase_M19"/>
    <property type="match status" value="1"/>
</dbReference>
<proteinExistence type="predicted"/>
<dbReference type="PROSITE" id="PS00869">
    <property type="entry name" value="RENAL_DIPEPTIDASE_1"/>
    <property type="match status" value="1"/>
</dbReference>
<dbReference type="PANTHER" id="PTHR10443:SF12">
    <property type="entry name" value="DIPEPTIDASE"/>
    <property type="match status" value="1"/>
</dbReference>
<dbReference type="InterPro" id="IPR032466">
    <property type="entry name" value="Metal_Hydrolase"/>
</dbReference>
<reference evidence="2 3" key="1">
    <citation type="submission" date="2011-07" db="EMBL/GenBank/DDBJ databases">
        <title>The complete genome of chromosome of Emticicia oligotrophica DSM 17448.</title>
        <authorList>
            <consortium name="US DOE Joint Genome Institute (JGI-PGF)"/>
            <person name="Lucas S."/>
            <person name="Han J."/>
            <person name="Lapidus A."/>
            <person name="Bruce D."/>
            <person name="Goodwin L."/>
            <person name="Pitluck S."/>
            <person name="Peters L."/>
            <person name="Kyrpides N."/>
            <person name="Mavromatis K."/>
            <person name="Ivanova N."/>
            <person name="Ovchinnikova G."/>
            <person name="Teshima H."/>
            <person name="Detter J.C."/>
            <person name="Tapia R."/>
            <person name="Han C."/>
            <person name="Land M."/>
            <person name="Hauser L."/>
            <person name="Markowitz V."/>
            <person name="Cheng J.-F."/>
            <person name="Hugenholtz P."/>
            <person name="Woyke T."/>
            <person name="Wu D."/>
            <person name="Tindall B."/>
            <person name="Pomrenke H."/>
            <person name="Brambilla E."/>
            <person name="Klenk H.-P."/>
            <person name="Eisen J.A."/>
        </authorList>
    </citation>
    <scope>NUCLEOTIDE SEQUENCE [LARGE SCALE GENOMIC DNA]</scope>
    <source>
        <strain evidence="2 3">DSM 17448</strain>
    </source>
</reference>
<keyword evidence="1" id="KW-0472">Membrane</keyword>
<dbReference type="Gene3D" id="3.20.20.140">
    <property type="entry name" value="Metal-dependent hydrolases"/>
    <property type="match status" value="1"/>
</dbReference>
<accession>A0ABN4AN83</accession>
<dbReference type="CDD" id="cd01301">
    <property type="entry name" value="rDP_like"/>
    <property type="match status" value="1"/>
</dbReference>
<sequence length="384" mass="42633">MKKALKIFFFTIIVVAIFFFGFLPSMIDKSMNKVTSQPPFPKDSVYEAIPFIADLHCDALLWDRDFFEKHNYGHVDLPRMLEANMALQVFTIVSKTPRGINIEHNDDHTDQVALLNFAQLRKPADWFSIKTRALDQCHDLHSFAKESGGKFRVITSKRDLEKYIADRKQNRFITAGMLGVEGAHCLENDINNLDVLYDAGVRYIGLAHFFDNEWAGSAHGVKKGGLTEKGKDLIKKMAEKNMVIDLAHSSQATISDVLKLHSGPVVVSHTGIKGVCDNNRNLTDEQIIEIGKHNGIIGIGLWETAVCGTDAAATAKSIKYVADKIGVDKVGLGSDFDGAIGTHFDVTGLPLIVKALEKEGFNQEDITKIMGGNIRDFFLRNLPN</sequence>
<dbReference type="InterPro" id="IPR000180">
    <property type="entry name" value="Dipep_AS"/>
</dbReference>
<evidence type="ECO:0000313" key="2">
    <source>
        <dbReference type="EMBL" id="AFK03807.1"/>
    </source>
</evidence>
<protein>
    <submittedName>
        <fullName evidence="2">Peptidase M19 renal dipeptidase</fullName>
    </submittedName>
</protein>
<dbReference type="Proteomes" id="UP000002875">
    <property type="component" value="Chromosome"/>
</dbReference>
<evidence type="ECO:0000256" key="1">
    <source>
        <dbReference type="SAM" id="Phobius"/>
    </source>
</evidence>
<dbReference type="PROSITE" id="PS51365">
    <property type="entry name" value="RENAL_DIPEPTIDASE_2"/>
    <property type="match status" value="1"/>
</dbReference>
<gene>
    <name evidence="2" type="ordered locus">Emtol_2671</name>
</gene>
<keyword evidence="1" id="KW-1133">Transmembrane helix</keyword>
<name>A0ABN4AN83_EMTOG</name>
<organism evidence="2 3">
    <name type="scientific">Emticicia oligotrophica (strain DSM 17448 / CIP 109782 / MTCC 6937 / GPTSA100-15)</name>
    <dbReference type="NCBI Taxonomy" id="929562"/>
    <lineage>
        <taxon>Bacteria</taxon>
        <taxon>Pseudomonadati</taxon>
        <taxon>Bacteroidota</taxon>
        <taxon>Cytophagia</taxon>
        <taxon>Cytophagales</taxon>
        <taxon>Leadbetterellaceae</taxon>
        <taxon>Emticicia</taxon>
    </lineage>
</organism>
<keyword evidence="1" id="KW-0812">Transmembrane</keyword>
<dbReference type="PANTHER" id="PTHR10443">
    <property type="entry name" value="MICROSOMAL DIPEPTIDASE"/>
    <property type="match status" value="1"/>
</dbReference>
<dbReference type="RefSeq" id="WP_015029503.1">
    <property type="nucleotide sequence ID" value="NC_018748.1"/>
</dbReference>
<feature type="transmembrane region" description="Helical" evidence="1">
    <location>
        <begin position="7"/>
        <end position="27"/>
    </location>
</feature>
<dbReference type="InterPro" id="IPR008257">
    <property type="entry name" value="Pept_M19"/>
</dbReference>
<keyword evidence="3" id="KW-1185">Reference proteome</keyword>
<evidence type="ECO:0000313" key="3">
    <source>
        <dbReference type="Proteomes" id="UP000002875"/>
    </source>
</evidence>
<dbReference type="SUPFAM" id="SSF51556">
    <property type="entry name" value="Metallo-dependent hydrolases"/>
    <property type="match status" value="1"/>
</dbReference>